<proteinExistence type="predicted"/>
<organism evidence="1 2">
    <name type="scientific">Purpureocillium lilacinum</name>
    <name type="common">Paecilomyces lilacinus</name>
    <dbReference type="NCBI Taxonomy" id="33203"/>
    <lineage>
        <taxon>Eukaryota</taxon>
        <taxon>Fungi</taxon>
        <taxon>Dikarya</taxon>
        <taxon>Ascomycota</taxon>
        <taxon>Pezizomycotina</taxon>
        <taxon>Sordariomycetes</taxon>
        <taxon>Hypocreomycetidae</taxon>
        <taxon>Hypocreales</taxon>
        <taxon>Ophiocordycipitaceae</taxon>
        <taxon>Purpureocillium</taxon>
    </lineage>
</organism>
<gene>
    <name evidence="1" type="ORF">ACCO45_012613</name>
</gene>
<evidence type="ECO:0000313" key="2">
    <source>
        <dbReference type="Proteomes" id="UP001638806"/>
    </source>
</evidence>
<keyword evidence="2" id="KW-1185">Reference proteome</keyword>
<dbReference type="Proteomes" id="UP001638806">
    <property type="component" value="Unassembled WGS sequence"/>
</dbReference>
<accession>A0ACC4DBK9</accession>
<sequence>MAPNLAVSQHQVIRDMILTHAANCSTRTVRHIRSNLLLFGSTKAPPNGGGRPKSISPPMVTALLDKLGSDPSMRLQDMAAFLNDEFEADVTRFGVSRALLRDEYMHEISSMGPDQLVFIDETGVDRSIGARSKGWAPRGRRPRQAKRFHRGRRVQILPAYAQDGVVHFQAYTGSTDTQMFEDFIEQLLPYCGRWPSPKSVLIMDNASFHHSEGLQRMCDSAGVVLLYLPPYSPDLNPIEEFFGELKSYIRQVWEDQIDFVRADFISFLEECVEVVGRRKASAEGHFRRAGISVEELPEKFSALTLVPAER</sequence>
<evidence type="ECO:0000313" key="1">
    <source>
        <dbReference type="EMBL" id="KAL3952670.1"/>
    </source>
</evidence>
<protein>
    <submittedName>
        <fullName evidence="1">Uncharacterized protein</fullName>
    </submittedName>
</protein>
<comment type="caution">
    <text evidence="1">The sequence shown here is derived from an EMBL/GenBank/DDBJ whole genome shotgun (WGS) entry which is preliminary data.</text>
</comment>
<reference evidence="1" key="1">
    <citation type="submission" date="2024-12" db="EMBL/GenBank/DDBJ databases">
        <title>Comparative genomics and development of molecular markers within Purpureocillium lilacinum and among Purpureocillium species.</title>
        <authorList>
            <person name="Yeh Z.-Y."/>
            <person name="Ni N.-T."/>
            <person name="Lo P.-H."/>
            <person name="Mushyakhwo K."/>
            <person name="Lin C.-F."/>
            <person name="Nai Y.-S."/>
        </authorList>
    </citation>
    <scope>NUCLEOTIDE SEQUENCE</scope>
    <source>
        <strain evidence="1">NCHU-NPUST-175</strain>
    </source>
</reference>
<name>A0ACC4DBK9_PURLI</name>
<dbReference type="EMBL" id="JBGNUJ010000012">
    <property type="protein sequence ID" value="KAL3952670.1"/>
    <property type="molecule type" value="Genomic_DNA"/>
</dbReference>